<organism evidence="7 8">
    <name type="scientific">Pendulispora rubella</name>
    <dbReference type="NCBI Taxonomy" id="2741070"/>
    <lineage>
        <taxon>Bacteria</taxon>
        <taxon>Pseudomonadati</taxon>
        <taxon>Myxococcota</taxon>
        <taxon>Myxococcia</taxon>
        <taxon>Myxococcales</taxon>
        <taxon>Sorangiineae</taxon>
        <taxon>Pendulisporaceae</taxon>
        <taxon>Pendulispora</taxon>
    </lineage>
</organism>
<dbReference type="Proteomes" id="UP001374803">
    <property type="component" value="Chromosome"/>
</dbReference>
<keyword evidence="2" id="KW-0812">Transmembrane</keyword>
<dbReference type="EMBL" id="CP089983">
    <property type="protein sequence ID" value="WXB06487.1"/>
    <property type="molecule type" value="Genomic_DNA"/>
</dbReference>
<feature type="compositionally biased region" description="Basic and acidic residues" evidence="5">
    <location>
        <begin position="1"/>
        <end position="11"/>
    </location>
</feature>
<dbReference type="RefSeq" id="WP_394836135.1">
    <property type="nucleotide sequence ID" value="NZ_CP089929.1"/>
</dbReference>
<keyword evidence="4" id="KW-0472">Membrane</keyword>
<evidence type="ECO:0000256" key="4">
    <source>
        <dbReference type="ARBA" id="ARBA00023136"/>
    </source>
</evidence>
<evidence type="ECO:0000256" key="1">
    <source>
        <dbReference type="ARBA" id="ARBA00004167"/>
    </source>
</evidence>
<evidence type="ECO:0000313" key="7">
    <source>
        <dbReference type="EMBL" id="WXB06487.1"/>
    </source>
</evidence>
<protein>
    <submittedName>
        <fullName evidence="7">Translocation/assembly module TamB domain-containing protein</fullName>
    </submittedName>
</protein>
<accession>A0ABZ2L6B8</accession>
<dbReference type="PANTHER" id="PTHR36985:SF1">
    <property type="entry name" value="TRANSLOCATION AND ASSEMBLY MODULE SUBUNIT TAMB"/>
    <property type="match status" value="1"/>
</dbReference>
<keyword evidence="8" id="KW-1185">Reference proteome</keyword>
<dbReference type="Pfam" id="PF04357">
    <property type="entry name" value="TamB"/>
    <property type="match status" value="1"/>
</dbReference>
<evidence type="ECO:0000256" key="2">
    <source>
        <dbReference type="ARBA" id="ARBA00022692"/>
    </source>
</evidence>
<name>A0ABZ2L6B8_9BACT</name>
<feature type="region of interest" description="Disordered" evidence="5">
    <location>
        <begin position="1"/>
        <end position="24"/>
    </location>
</feature>
<evidence type="ECO:0000256" key="3">
    <source>
        <dbReference type="ARBA" id="ARBA00022989"/>
    </source>
</evidence>
<dbReference type="InterPro" id="IPR007452">
    <property type="entry name" value="TamB_C"/>
</dbReference>
<gene>
    <name evidence="7" type="ORF">LVJ94_04415</name>
</gene>
<feature type="domain" description="Translocation and assembly module TamB C-terminal" evidence="6">
    <location>
        <begin position="1111"/>
        <end position="1488"/>
    </location>
</feature>
<sequence length="1491" mass="158861">MDQDGTPERSSRLPRPPRPARGGRDWGRSISRVFCAILAVLALLPPVVVLAVRSSFLQRWATSQLDQLIRSKGIVADYEVVPKLWPLSIELRSVRVESNDGGDPLLIAQRVAVRPKFFGLLSGKLAIEQVDIEGPKIRVVLKDGNLANLGIELPKSEKKESTGPLHLPSGVLAITDGELDLDIEGIRVKAQAVDLDVTSDDDPQEGTSLEVALRMGESRISRNRVLSPQMTAHDEDTLCLVDGRVRVDPHVVAIHRLRVSGAADLDPAAGTAPPCKLPDTDVRKVELSVTHTTVRLPEKEGDLPHGDGHIMARAPLAIGAKAGPFPESGGWISVDADVRYLEGMNLPDVNGKVEARDLRIGKYQLASYVDSEIVAKQGVITSPRTAIGIAEGTALLSDVRVEPLVKGIPIRAKVDVKDASFTALMRELGVSQHPHVTWDLKEVKVATFGGTIDPLKLDGDMIAHTPNFAVFDVAVDDPARARVIGVKEAQLQAHVSVRPDALQFKAVKATLPKSTIDGGFVSIGFDEDLRVEVPSVVADLTEIGPLGSIPISGKATASAIVSGAFNDPHLEADATIEDFVLSGIPFGNVTAGHATLKGLTVELSNVKATKNKSNYEMPSGKLDFGGAANMVMDAVVTSTGFSARDFFNLFQMDEDPRFTEIDGTFTTNSTLHLALGGPQDRCKGGFLNVGGHAHLRDVKLFGEAFDDGDIDLGYEWEDRLAGLDGARIDVHAATLRKVRPNPSGIAVGTVFGSAKVDRGKLNGSVVVQGIPLSRIQTMSASMGSLASELDGSASGFAQVSGTIDAFKVEGNLDITPLLVRNTRLGASHVDVAMIQKEPTAKKPIGTTACGAPMYPAFDKATYNPDALAGEFRVSGELFSGQVKVDDLVMTREKNSLITGKILTKGLDLGAVLRIAKPPAEDLEAAAVPQVPATGELTGELTIARYRQGDAAHAQLSFVPGSMSLEKGSQKVSMRSTSSVVYVKDDTLAVPPLTFDLQAGNSANASKALRGTITVRGAAYHFSTSPELAFNAELVPIDLGVLVGAVPKLERAQGKLGGSLYVTGKASAPEMDGSLTVRGGEFIVEGLPSPVTAVEMDVKADASEVRITRGSARFSGGTLGVTGHLPISGFTVGAGQVDVRARNLRMSPTDGVTTTFDADLALHVSPPSSGDAKTPLPQVTGDVLITSAEYTRPISLTTDLSALGMRAKRTVVESYDPSLDALTLDIQVKNRGPLRIHNNLAEVELNIDNQGLHVTGTNQRIGLRGEVRAQQGGRFRFRSTEFEVRQAIIRFDDPTRIDPNIDVIAQTEYRRYGTSTTATGGGGRTAGLWRITLHAHGDTDNLRLDLTSDPPLSQDDIVLLLAVGMTRTEVDQLQSSAALGAGVALEALSSATGADRAVTNAIPVIDDFRFGSGYSSRSGRTEPQVTIGKRITDDVRATVTTGLSEDRELRSNIEWRLSQRTSVLGSYDNVNDVSSSSIGNLGLDFRWRLEFQ</sequence>
<evidence type="ECO:0000313" key="8">
    <source>
        <dbReference type="Proteomes" id="UP001374803"/>
    </source>
</evidence>
<keyword evidence="3" id="KW-1133">Transmembrane helix</keyword>
<evidence type="ECO:0000259" key="6">
    <source>
        <dbReference type="Pfam" id="PF04357"/>
    </source>
</evidence>
<proteinExistence type="predicted"/>
<reference evidence="7" key="1">
    <citation type="submission" date="2021-12" db="EMBL/GenBank/DDBJ databases">
        <title>Discovery of the Pendulisporaceae a myxobacterial family with distinct sporulation behavior and unique specialized metabolism.</title>
        <authorList>
            <person name="Garcia R."/>
            <person name="Popoff A."/>
            <person name="Bader C.D."/>
            <person name="Loehr J."/>
            <person name="Walesch S."/>
            <person name="Walt C."/>
            <person name="Boldt J."/>
            <person name="Bunk B."/>
            <person name="Haeckl F.J.F.P.J."/>
            <person name="Gunesch A.P."/>
            <person name="Birkelbach J."/>
            <person name="Nuebel U."/>
            <person name="Pietschmann T."/>
            <person name="Bach T."/>
            <person name="Mueller R."/>
        </authorList>
    </citation>
    <scope>NUCLEOTIDE SEQUENCE</scope>
    <source>
        <strain evidence="7">MSr11367</strain>
    </source>
</reference>
<comment type="subcellular location">
    <subcellularLocation>
        <location evidence="1">Membrane</location>
        <topology evidence="1">Single-pass membrane protein</topology>
    </subcellularLocation>
</comment>
<evidence type="ECO:0000256" key="5">
    <source>
        <dbReference type="SAM" id="MobiDB-lite"/>
    </source>
</evidence>
<dbReference type="PANTHER" id="PTHR36985">
    <property type="entry name" value="TRANSLOCATION AND ASSEMBLY MODULE SUBUNIT TAMB"/>
    <property type="match status" value="1"/>
</dbReference>